<feature type="compositionally biased region" description="Low complexity" evidence="1">
    <location>
        <begin position="383"/>
        <end position="393"/>
    </location>
</feature>
<dbReference type="CDD" id="cd01650">
    <property type="entry name" value="RT_nLTR_like"/>
    <property type="match status" value="1"/>
</dbReference>
<feature type="compositionally biased region" description="Polar residues" evidence="1">
    <location>
        <begin position="514"/>
        <end position="540"/>
    </location>
</feature>
<dbReference type="InterPro" id="IPR036397">
    <property type="entry name" value="RNaseH_sf"/>
</dbReference>
<proteinExistence type="predicted"/>
<dbReference type="InterPro" id="IPR000477">
    <property type="entry name" value="RT_dom"/>
</dbReference>
<dbReference type="SUPFAM" id="SSF56672">
    <property type="entry name" value="DNA/RNA polymerases"/>
    <property type="match status" value="1"/>
</dbReference>
<dbReference type="SUPFAM" id="SSF53098">
    <property type="entry name" value="Ribonuclease H-like"/>
    <property type="match status" value="1"/>
</dbReference>
<dbReference type="Gene3D" id="3.60.10.10">
    <property type="entry name" value="Endonuclease/exonuclease/phosphatase"/>
    <property type="match status" value="1"/>
</dbReference>
<dbReference type="InterPro" id="IPR012337">
    <property type="entry name" value="RNaseH-like_sf"/>
</dbReference>
<dbReference type="InterPro" id="IPR036691">
    <property type="entry name" value="Endo/exonu/phosph_ase_sf"/>
</dbReference>
<feature type="compositionally biased region" description="Low complexity" evidence="1">
    <location>
        <begin position="569"/>
        <end position="588"/>
    </location>
</feature>
<dbReference type="InterPro" id="IPR005135">
    <property type="entry name" value="Endo/exonuclease/phosphatase"/>
</dbReference>
<dbReference type="Pfam" id="PF14529">
    <property type="entry name" value="Exo_endo_phos_2"/>
    <property type="match status" value="1"/>
</dbReference>
<dbReference type="OrthoDB" id="412006at2759"/>
<feature type="region of interest" description="Disordered" evidence="1">
    <location>
        <begin position="501"/>
        <end position="598"/>
    </location>
</feature>
<organism evidence="3 4">
    <name type="scientific">Rhizoctonia solani AG-3 Rhs1AP</name>
    <dbReference type="NCBI Taxonomy" id="1086054"/>
    <lineage>
        <taxon>Eukaryota</taxon>
        <taxon>Fungi</taxon>
        <taxon>Dikarya</taxon>
        <taxon>Basidiomycota</taxon>
        <taxon>Agaricomycotina</taxon>
        <taxon>Agaricomycetes</taxon>
        <taxon>Cantharellales</taxon>
        <taxon>Ceratobasidiaceae</taxon>
        <taxon>Rhizoctonia</taxon>
    </lineage>
</organism>
<dbReference type="Pfam" id="PF00078">
    <property type="entry name" value="RVT_1"/>
    <property type="match status" value="1"/>
</dbReference>
<sequence>MSSEIAKDPGDPKPTKSGVSVNVFSRLTRSVSRLDNSIKLNGLLPASTRKKSTKTLKSLKTENGSTVTLNDSDDSGSLQHKTPMNASKISFALSTQEKDDIAEVSALADLKPEILENHYEDSDDDNAQITDTVNSLGGTVISTEIFKNPTPERTATPIPECIHSNSLTPASNVPPLPRDIQVGGEEIPEIPIGEFPSKTHRIPDPVVRRQPFETSRNYPRQIHTSRPVRMPSPHIDVPDEHFFNNITDNHYFDEETGQDFYRWIKAALECILMVGTNRAAMDNNWEESNYTMDWLYKIRDVSDFFTTRIEGVIVETEADLGARGHDHPASSRPRVNIDGADFSTIPNAHTPFISDEEMEDDLTEGTSIHRVDPMVENDNAGDPTTSPIAQITPAPTPTPTPPTSSNHDNTMLKSILDAINSIKSEVKAINKRVTTLEYPYEIDYDDERPMHPARWERNLDERDWGYVEDTEMHDHEQELGYSDKPSAVPVPIIPLPTHSANLASSIHGPGNSDAIKNQTNPGGSFDSKSTDASNHASKNPTHPGGSRDSKSVNGPKSGYIAHANINLGPSMLFPTPTMPSTSPASKPKSTNEPKGKAKVTSFADKAAAAANIPQPKSKVASNPMPMGKNANMVRFSFIFGPFTQHEQLTAAMIYQRVNSVLSNCLGNEGRLVSSQWNEKGNLTLFFSPNTKPQTIKNLEKNIRNVLNIGPEPIFQEGGAWSKLTIYDVDTGLYPFGELRTADALFEELVKNETFKKAKITLHPDWLNVARSNWRQHTLLNDDYFSNFNIIIVQDPWWGNIGREKHIDPDQHFIYGTVNSPNFTCLIPPGISGPRGPGVAIYIRKGICGLSYRFSNIVPTHPDVLALDVLIKHTRYTIINVYLHGERYSGALKHLTTYPLPAHPTIVAGDFNAHHPDWALSSSTRASATPDRDARDISEWALANDLHIVNSLDIPTRRGRGGQADSIIDLTLLNSAAIDALDGLNWEVSKEGAIDSDHNAITFTLSPHDQVETDGVTEPSPSYIIDGSLSKEWIDAYARELDQANVPDLPRTAEETERSALSILKAMSNATIEVMPQRKTGKRGVRSPWWNMECSNALRALKEGSCLDPDNRTRLASALRGAIRRARRSHADNVCQSITTSDEAFKITNWYKGKRRAPLPPIKHQGNLATHPTDKAKAFTDTFFPKASSPNISLEPHGVPLMPKREHHPITAEEVQNALDKSSNTSAPGAFGSNYRLLKWAFTANSDSILGLFNSCLTLGFHPACLRNAVISIVPKPRRPDMALPKSYRPISLLETLSKCLEKVITNRLIFEAGKHNLIPQSQFGGRDMTSCTDAGLCLTHDIRTLWAKNKHVSLLTLDVSGYFNNIDHARLNYTLVRLGYSDEICQWISSYLSNRTAQPRVDDILCDPIALPPVGVPQGSPLSPILSSLYSIPLLRSIVNPSVLVFAYIDDFSILAYSDSHSHNAWMLSQCVYDAMDALAILGLDFEFPKSELIHFVSNKQKPFPAKIIIHHQDEEFIIEPRHVVRWLGFYLDQKLDFKDHVRYMVNKANAVLSGLSMLANTIRGLSVKHARLLYKACVVPILTYGSLLWFHGRRQKSLTGSLEKAQNVGLRWLLGAFKTTPIRSMEHLASIPPMHVHLHKLNANAAIKLRALPRQFELARRLPKTWEAHDKAAIHTRRTKLAQAYISPIKKLAELSHPNAERRTPYLTDPWTPENPYPERLTLLPFSHGKSKTTRVDTAKNARRLIASLEDEGTLIGFADGSKKEVEGIRRVGIGYSITWKGEELESYCRGIGPRADNYDAEMFAAALLAQQAVHLARERKIDKVHLFSDNQSVVQTILSLKAHPAQLASIIFRRGLST</sequence>
<evidence type="ECO:0000313" key="4">
    <source>
        <dbReference type="Proteomes" id="UP000030108"/>
    </source>
</evidence>
<dbReference type="PANTHER" id="PTHR33481:SF1">
    <property type="entry name" value="ENDONUCLEASE_EXONUCLEASE_PHOSPHATASE DOMAIN-CONTAINING PROTEIN-RELATED"/>
    <property type="match status" value="1"/>
</dbReference>
<evidence type="ECO:0000313" key="3">
    <source>
        <dbReference type="EMBL" id="EUC55401.1"/>
    </source>
</evidence>
<dbReference type="Proteomes" id="UP000030108">
    <property type="component" value="Unassembled WGS sequence"/>
</dbReference>
<dbReference type="PANTHER" id="PTHR33481">
    <property type="entry name" value="REVERSE TRANSCRIPTASE"/>
    <property type="match status" value="1"/>
</dbReference>
<feature type="region of interest" description="Disordered" evidence="1">
    <location>
        <begin position="322"/>
        <end position="341"/>
    </location>
</feature>
<dbReference type="GO" id="GO:0003964">
    <property type="term" value="F:RNA-directed DNA polymerase activity"/>
    <property type="evidence" value="ECO:0007669"/>
    <property type="project" value="UniProtKB-KW"/>
</dbReference>
<comment type="caution">
    <text evidence="3">The sequence shown here is derived from an EMBL/GenBank/DDBJ whole genome shotgun (WGS) entry which is preliminary data.</text>
</comment>
<name>X8J282_9AGAM</name>
<keyword evidence="3" id="KW-0808">Transferase</keyword>
<feature type="non-terminal residue" evidence="3">
    <location>
        <position position="1860"/>
    </location>
</feature>
<dbReference type="SUPFAM" id="SSF56219">
    <property type="entry name" value="DNase I-like"/>
    <property type="match status" value="1"/>
</dbReference>
<gene>
    <name evidence="3" type="ORF">RSOL_114570</name>
</gene>
<dbReference type="Gene3D" id="3.30.420.10">
    <property type="entry name" value="Ribonuclease H-like superfamily/Ribonuclease H"/>
    <property type="match status" value="1"/>
</dbReference>
<feature type="compositionally biased region" description="Polar residues" evidence="1">
    <location>
        <begin position="62"/>
        <end position="79"/>
    </location>
</feature>
<feature type="domain" description="Reverse transcriptase" evidence="2">
    <location>
        <begin position="1254"/>
        <end position="1532"/>
    </location>
</feature>
<evidence type="ECO:0000256" key="1">
    <source>
        <dbReference type="SAM" id="MobiDB-lite"/>
    </source>
</evidence>
<reference evidence="4" key="1">
    <citation type="journal article" date="2014" name="Genome Announc.">
        <title>Draft genome sequence of the plant-pathogenic soil fungus Rhizoctonia solani anastomosis group 3 strain Rhs1AP.</title>
        <authorList>
            <person name="Cubeta M.A."/>
            <person name="Thomas E."/>
            <person name="Dean R.A."/>
            <person name="Jabaji S."/>
            <person name="Neate S.M."/>
            <person name="Tavantzis S."/>
            <person name="Toda T."/>
            <person name="Vilgalys R."/>
            <person name="Bharathan N."/>
            <person name="Fedorova-Abrams N."/>
            <person name="Pakala S.B."/>
            <person name="Pakala S.M."/>
            <person name="Zafar N."/>
            <person name="Joardar V."/>
            <person name="Losada L."/>
            <person name="Nierman W.C."/>
        </authorList>
    </citation>
    <scope>NUCLEOTIDE SEQUENCE [LARGE SCALE GENOMIC DNA]</scope>
    <source>
        <strain evidence="4">AG-3</strain>
    </source>
</reference>
<feature type="region of interest" description="Disordered" evidence="1">
    <location>
        <begin position="376"/>
        <end position="406"/>
    </location>
</feature>
<keyword evidence="3" id="KW-0695">RNA-directed DNA polymerase</keyword>
<protein>
    <submittedName>
        <fullName evidence="3">Reverse transcriptase from mobile element jockey protein, putative</fullName>
    </submittedName>
</protein>
<dbReference type="EMBL" id="JATN01000322">
    <property type="protein sequence ID" value="EUC55401.1"/>
    <property type="molecule type" value="Genomic_DNA"/>
</dbReference>
<evidence type="ECO:0000259" key="2">
    <source>
        <dbReference type="PROSITE" id="PS50878"/>
    </source>
</evidence>
<dbReference type="PROSITE" id="PS50878">
    <property type="entry name" value="RT_POL"/>
    <property type="match status" value="1"/>
</dbReference>
<accession>X8J282</accession>
<keyword evidence="3" id="KW-0548">Nucleotidyltransferase</keyword>
<feature type="region of interest" description="Disordered" evidence="1">
    <location>
        <begin position="54"/>
        <end position="79"/>
    </location>
</feature>
<dbReference type="InterPro" id="IPR043502">
    <property type="entry name" value="DNA/RNA_pol_sf"/>
</dbReference>
<dbReference type="GO" id="GO:0003676">
    <property type="term" value="F:nucleic acid binding"/>
    <property type="evidence" value="ECO:0007669"/>
    <property type="project" value="InterPro"/>
</dbReference>